<dbReference type="Proteomes" id="UP000009058">
    <property type="component" value="Chromosome 1"/>
</dbReference>
<dbReference type="SUPFAM" id="SSF53474">
    <property type="entry name" value="alpha/beta-Hydrolases"/>
    <property type="match status" value="1"/>
</dbReference>
<dbReference type="RefSeq" id="XP_003710060.1">
    <property type="nucleotide sequence ID" value="XM_003710012.1"/>
</dbReference>
<proteinExistence type="predicted"/>
<dbReference type="SMR" id="G4MRM5"/>
<dbReference type="OrthoDB" id="190201at2759"/>
<dbReference type="HOGENOM" id="CLU_020336_50_5_1"/>
<dbReference type="STRING" id="242507.G4MRM5"/>
<dbReference type="Pfam" id="PF12697">
    <property type="entry name" value="Abhydrolase_6"/>
    <property type="match status" value="1"/>
</dbReference>
<dbReference type="PANTHER" id="PTHR43798">
    <property type="entry name" value="MONOACYLGLYCEROL LIPASE"/>
    <property type="match status" value="1"/>
</dbReference>
<dbReference type="VEuPathDB" id="FungiDB:MGG_09951"/>
<dbReference type="PANTHER" id="PTHR43798:SF33">
    <property type="entry name" value="HYDROLASE, PUTATIVE (AFU_ORTHOLOGUE AFUA_2G14860)-RELATED"/>
    <property type="match status" value="1"/>
</dbReference>
<dbReference type="eggNOG" id="KOG2984">
    <property type="taxonomic scope" value="Eukaryota"/>
</dbReference>
<dbReference type="KEGG" id="mgr:MGG_09951"/>
<accession>G4MRM5</accession>
<organism evidence="2 3">
    <name type="scientific">Pyricularia oryzae (strain 70-15 / ATCC MYA-4617 / FGSC 8958)</name>
    <name type="common">Rice blast fungus</name>
    <name type="synonym">Magnaporthe oryzae</name>
    <dbReference type="NCBI Taxonomy" id="242507"/>
    <lineage>
        <taxon>Eukaryota</taxon>
        <taxon>Fungi</taxon>
        <taxon>Dikarya</taxon>
        <taxon>Ascomycota</taxon>
        <taxon>Pezizomycotina</taxon>
        <taxon>Sordariomycetes</taxon>
        <taxon>Sordariomycetidae</taxon>
        <taxon>Magnaporthales</taxon>
        <taxon>Pyriculariaceae</taxon>
        <taxon>Pyricularia</taxon>
    </lineage>
</organism>
<protein>
    <submittedName>
        <fullName evidence="2">Oxidoreductase</fullName>
    </submittedName>
</protein>
<name>G4MRM5_PYRO7</name>
<dbReference type="GeneID" id="2680921"/>
<feature type="domain" description="AB hydrolase-1" evidence="1">
    <location>
        <begin position="55"/>
        <end position="302"/>
    </location>
</feature>
<dbReference type="InterPro" id="IPR050266">
    <property type="entry name" value="AB_hydrolase_sf"/>
</dbReference>
<reference key="2">
    <citation type="submission" date="2011-05" db="EMBL/GenBank/DDBJ databases">
        <title>The Genome Sequence of Magnaporthe oryzae 70-15.</title>
        <authorList>
            <consortium name="The Broad Institute Genome Sequencing Platform"/>
            <person name="Ma L.-J."/>
            <person name="Dead R."/>
            <person name="Young S.K."/>
            <person name="Zeng Q."/>
            <person name="Gargeya S."/>
            <person name="Fitzgerald M."/>
            <person name="Haas B."/>
            <person name="Abouelleil A."/>
            <person name="Alvarado L."/>
            <person name="Arachchi H.M."/>
            <person name="Berlin A."/>
            <person name="Brown A."/>
            <person name="Chapman S.B."/>
            <person name="Chen Z."/>
            <person name="Dunbar C."/>
            <person name="Freedman E."/>
            <person name="Gearin G."/>
            <person name="Gellesch M."/>
            <person name="Goldberg J."/>
            <person name="Griggs A."/>
            <person name="Gujja S."/>
            <person name="Heiman D."/>
            <person name="Howarth C."/>
            <person name="Larson L."/>
            <person name="Lui A."/>
            <person name="MacDonald P.J.P."/>
            <person name="Mehta T."/>
            <person name="Montmayeur A."/>
            <person name="Murphy C."/>
            <person name="Neiman D."/>
            <person name="Pearson M."/>
            <person name="Priest M."/>
            <person name="Roberts A."/>
            <person name="Saif S."/>
            <person name="Shea T."/>
            <person name="Shenoy N."/>
            <person name="Sisk P."/>
            <person name="Stolte C."/>
            <person name="Sykes S."/>
            <person name="Yandava C."/>
            <person name="Wortman J."/>
            <person name="Nusbaum C."/>
            <person name="Birren B."/>
        </authorList>
    </citation>
    <scope>NUCLEOTIDE SEQUENCE</scope>
    <source>
        <strain>70-15</strain>
    </source>
</reference>
<dbReference type="AlphaFoldDB" id="G4MRM5"/>
<dbReference type="GO" id="GO:0016020">
    <property type="term" value="C:membrane"/>
    <property type="evidence" value="ECO:0007669"/>
    <property type="project" value="TreeGrafter"/>
</dbReference>
<keyword evidence="3" id="KW-1185">Reference proteome</keyword>
<evidence type="ECO:0000313" key="2">
    <source>
        <dbReference type="EMBL" id="EHA57448.1"/>
    </source>
</evidence>
<dbReference type="EMBL" id="CM001231">
    <property type="protein sequence ID" value="EHA57448.1"/>
    <property type="molecule type" value="Genomic_DNA"/>
</dbReference>
<evidence type="ECO:0000313" key="3">
    <source>
        <dbReference type="Proteomes" id="UP000009058"/>
    </source>
</evidence>
<dbReference type="InterPro" id="IPR000073">
    <property type="entry name" value="AB_hydrolase_1"/>
</dbReference>
<reference evidence="2 3" key="1">
    <citation type="journal article" date="2005" name="Nature">
        <title>The genome sequence of the rice blast fungus Magnaporthe grisea.</title>
        <authorList>
            <person name="Dean R.A."/>
            <person name="Talbot N.J."/>
            <person name="Ebbole D.J."/>
            <person name="Farman M.L."/>
            <person name="Mitchell T.K."/>
            <person name="Orbach M.J."/>
            <person name="Thon M."/>
            <person name="Kulkarni R."/>
            <person name="Xu J.R."/>
            <person name="Pan H."/>
            <person name="Read N.D."/>
            <person name="Lee Y.H."/>
            <person name="Carbone I."/>
            <person name="Brown D."/>
            <person name="Oh Y.Y."/>
            <person name="Donofrio N."/>
            <person name="Jeong J.S."/>
            <person name="Soanes D.M."/>
            <person name="Djonovic S."/>
            <person name="Kolomiets E."/>
            <person name="Rehmeyer C."/>
            <person name="Li W."/>
            <person name="Harding M."/>
            <person name="Kim S."/>
            <person name="Lebrun M.H."/>
            <person name="Bohnert H."/>
            <person name="Coughlan S."/>
            <person name="Butler J."/>
            <person name="Calvo S."/>
            <person name="Ma L.J."/>
            <person name="Nicol R."/>
            <person name="Purcell S."/>
            <person name="Nusbaum C."/>
            <person name="Galagan J.E."/>
            <person name="Birren B.W."/>
        </authorList>
    </citation>
    <scope>NUCLEOTIDE SEQUENCE [LARGE SCALE GENOMIC DNA]</scope>
    <source>
        <strain evidence="3">70-15 / ATCC MYA-4617 / FGSC 8958</strain>
    </source>
</reference>
<sequence>MTSTNSAPGLVLPPTPQLPLPNTTGYVDLPTGNAIWYATFGPSLADTLANQRIPIIFLHGALANSDWWGHQIDFLLRHFADHGEDATTLIAIDLRFLGRSTYGLYTGGGSQGNDEYSFPVTFALKTADTIAVLDHLAVPRAAAVGWSNGATVLVDALIKQPARFERVLLHAGFFDAGSSLYHSPPPPPPSSASPEYEPRTLVEMLRLSQRPELVPAVRAAYGAEYAREPHWGPADFARIPPRRGGGDGGGGPLVWFVEGQWEEVVVRGTAAVMASWLPGSEAVVLSGVSHYAHLQDPEQFNAELLRFLRA</sequence>
<gene>
    <name evidence="2" type="ORF">MGG_09951</name>
</gene>
<dbReference type="InterPro" id="IPR029058">
    <property type="entry name" value="AB_hydrolase_fold"/>
</dbReference>
<dbReference type="Gene3D" id="3.40.50.1820">
    <property type="entry name" value="alpha/beta hydrolase"/>
    <property type="match status" value="1"/>
</dbReference>
<dbReference type="InParanoid" id="G4MRM5"/>
<dbReference type="OMA" id="EMWATEP"/>
<evidence type="ECO:0000259" key="1">
    <source>
        <dbReference type="Pfam" id="PF12697"/>
    </source>
</evidence>